<name>A0A1Z5JAL5_FISSO</name>
<dbReference type="Pfam" id="PF00300">
    <property type="entry name" value="His_Phos_1"/>
    <property type="match status" value="1"/>
</dbReference>
<gene>
    <name evidence="3" type="ORF">FisN_2Lh554</name>
</gene>
<dbReference type="PANTHER" id="PTHR48100:SF1">
    <property type="entry name" value="HISTIDINE PHOSPHATASE FAMILY PROTEIN-RELATED"/>
    <property type="match status" value="1"/>
</dbReference>
<dbReference type="SUPFAM" id="SSF53254">
    <property type="entry name" value="Phosphoglycerate mutase-like"/>
    <property type="match status" value="1"/>
</dbReference>
<proteinExistence type="predicted"/>
<dbReference type="GO" id="GO:0016791">
    <property type="term" value="F:phosphatase activity"/>
    <property type="evidence" value="ECO:0007669"/>
    <property type="project" value="TreeGrafter"/>
</dbReference>
<keyword evidence="4" id="KW-1185">Reference proteome</keyword>
<dbReference type="EMBL" id="BDSP01000032">
    <property type="protein sequence ID" value="GAX11025.1"/>
    <property type="molecule type" value="Genomic_DNA"/>
</dbReference>
<dbReference type="GO" id="GO:0005737">
    <property type="term" value="C:cytoplasm"/>
    <property type="evidence" value="ECO:0007669"/>
    <property type="project" value="TreeGrafter"/>
</dbReference>
<evidence type="ECO:0000256" key="1">
    <source>
        <dbReference type="ARBA" id="ARBA00023152"/>
    </source>
</evidence>
<protein>
    <recommendedName>
        <fullName evidence="5">Phosphoglycerate mutase</fullName>
    </recommendedName>
</protein>
<dbReference type="InterPro" id="IPR013078">
    <property type="entry name" value="His_Pase_superF_clade-1"/>
</dbReference>
<evidence type="ECO:0008006" key="5">
    <source>
        <dbReference type="Google" id="ProtNLM"/>
    </source>
</evidence>
<dbReference type="InterPro" id="IPR029033">
    <property type="entry name" value="His_PPase_superfam"/>
</dbReference>
<keyword evidence="1" id="KW-0324">Glycolysis</keyword>
<dbReference type="Proteomes" id="UP000198406">
    <property type="component" value="Unassembled WGS sequence"/>
</dbReference>
<accession>A0A1Z5JAL5</accession>
<dbReference type="InterPro" id="IPR001345">
    <property type="entry name" value="PG/BPGM_mutase_AS"/>
</dbReference>
<dbReference type="PANTHER" id="PTHR48100">
    <property type="entry name" value="BROAD-SPECIFICITY PHOSPHATASE YOR283W-RELATED"/>
    <property type="match status" value="1"/>
</dbReference>
<dbReference type="OrthoDB" id="496981at2759"/>
<dbReference type="PROSITE" id="PS00175">
    <property type="entry name" value="PG_MUTASE"/>
    <property type="match status" value="1"/>
</dbReference>
<evidence type="ECO:0000313" key="3">
    <source>
        <dbReference type="EMBL" id="GAX11025.1"/>
    </source>
</evidence>
<dbReference type="InParanoid" id="A0A1Z5JAL5"/>
<sequence>MVLSRPAAFQELFIVRHGQATHNPRAEAAKQAGCSFEEFLEWMRLDDSHDSPLTELGTEQGASVGKQYQHLLSGVEMVISSPLSRCLDTANLVAPPTTTTAKRVVYENFREINGKLLNAKRRNKSELQKLYPEWSFDNLQSNHDDSWVATELETVESCQQRGVAGFQWLTTLPVRSLLLVCHGGILHYTLAHDNIVLRDKRQITTVNRQVDARFENCELRRYQLSILEEENKLMLAEVDLVPVKAEKRVVSQSRI</sequence>
<reference evidence="3 4" key="1">
    <citation type="journal article" date="2015" name="Plant Cell">
        <title>Oil accumulation by the oleaginous diatom Fistulifera solaris as revealed by the genome and transcriptome.</title>
        <authorList>
            <person name="Tanaka T."/>
            <person name="Maeda Y."/>
            <person name="Veluchamy A."/>
            <person name="Tanaka M."/>
            <person name="Abida H."/>
            <person name="Marechal E."/>
            <person name="Bowler C."/>
            <person name="Muto M."/>
            <person name="Sunaga Y."/>
            <person name="Tanaka M."/>
            <person name="Yoshino T."/>
            <person name="Taniguchi T."/>
            <person name="Fukuda Y."/>
            <person name="Nemoto M."/>
            <person name="Matsumoto M."/>
            <person name="Wong P.S."/>
            <person name="Aburatani S."/>
            <person name="Fujibuchi W."/>
        </authorList>
    </citation>
    <scope>NUCLEOTIDE SEQUENCE [LARGE SCALE GENOMIC DNA]</scope>
    <source>
        <strain evidence="3 4">JPCC DA0580</strain>
    </source>
</reference>
<dbReference type="InterPro" id="IPR050275">
    <property type="entry name" value="PGM_Phosphatase"/>
</dbReference>
<keyword evidence="2" id="KW-0413">Isomerase</keyword>
<evidence type="ECO:0000313" key="4">
    <source>
        <dbReference type="Proteomes" id="UP000198406"/>
    </source>
</evidence>
<dbReference type="AlphaFoldDB" id="A0A1Z5JAL5"/>
<dbReference type="Gene3D" id="3.40.50.1240">
    <property type="entry name" value="Phosphoglycerate mutase-like"/>
    <property type="match status" value="1"/>
</dbReference>
<dbReference type="SMART" id="SM00855">
    <property type="entry name" value="PGAM"/>
    <property type="match status" value="1"/>
</dbReference>
<evidence type="ECO:0000256" key="2">
    <source>
        <dbReference type="ARBA" id="ARBA00023235"/>
    </source>
</evidence>
<organism evidence="3 4">
    <name type="scientific">Fistulifera solaris</name>
    <name type="common">Oleaginous diatom</name>
    <dbReference type="NCBI Taxonomy" id="1519565"/>
    <lineage>
        <taxon>Eukaryota</taxon>
        <taxon>Sar</taxon>
        <taxon>Stramenopiles</taxon>
        <taxon>Ochrophyta</taxon>
        <taxon>Bacillariophyta</taxon>
        <taxon>Bacillariophyceae</taxon>
        <taxon>Bacillariophycidae</taxon>
        <taxon>Naviculales</taxon>
        <taxon>Naviculaceae</taxon>
        <taxon>Fistulifera</taxon>
    </lineage>
</organism>
<dbReference type="CDD" id="cd07067">
    <property type="entry name" value="HP_PGM_like"/>
    <property type="match status" value="1"/>
</dbReference>
<comment type="caution">
    <text evidence="3">The sequence shown here is derived from an EMBL/GenBank/DDBJ whole genome shotgun (WGS) entry which is preliminary data.</text>
</comment>